<evidence type="ECO:0000313" key="1">
    <source>
        <dbReference type="Proteomes" id="UP001732780"/>
    </source>
</evidence>
<name>A0AC58NXF3_CAMBA</name>
<keyword evidence="1" id="KW-1185">Reference proteome</keyword>
<sequence>MGEKSQSGGRGGVPWGLMRTARGTQGSSSILPVGCPRALGGLLLIAPLPHSMMGSGKTGHKARNKTSHKATHNTSATTSNQISTKPKSRSLRAGLQFPVGRVHPHLHRGRCTEHMGTDAPIYMAAVLEYLNAEMLELAGNTARDKKKTRINPRHLQLDIHRDEELSKLLGDVAIPQGGVLPNIQPELLPKKTSMPRWQKAPPAARRPPRSQRSNEGTPFITTSVQPSPPQPLTKAL</sequence>
<accession>A0AC58NXF3</accession>
<proteinExistence type="predicted"/>
<reference evidence="2" key="1">
    <citation type="submission" date="2025-08" db="UniProtKB">
        <authorList>
            <consortium name="RefSeq"/>
        </authorList>
    </citation>
    <scope>IDENTIFICATION</scope>
    <source>
        <tissue evidence="2">Blood</tissue>
    </source>
</reference>
<dbReference type="RefSeq" id="XP_074202464.1">
    <property type="nucleotide sequence ID" value="XM_074346363.1"/>
</dbReference>
<dbReference type="Proteomes" id="UP001732780">
    <property type="component" value="Chromosome 18"/>
</dbReference>
<evidence type="ECO:0000313" key="2">
    <source>
        <dbReference type="RefSeq" id="XP_074202464.1"/>
    </source>
</evidence>
<gene>
    <name evidence="2" type="primary">LOC105064895</name>
</gene>
<organism evidence="1 2">
    <name type="scientific">Camelus bactrianus</name>
    <name type="common">Bactrian camel</name>
    <dbReference type="NCBI Taxonomy" id="9837"/>
    <lineage>
        <taxon>Eukaryota</taxon>
        <taxon>Metazoa</taxon>
        <taxon>Chordata</taxon>
        <taxon>Craniata</taxon>
        <taxon>Vertebrata</taxon>
        <taxon>Euteleostomi</taxon>
        <taxon>Mammalia</taxon>
        <taxon>Eutheria</taxon>
        <taxon>Laurasiatheria</taxon>
        <taxon>Artiodactyla</taxon>
        <taxon>Tylopoda</taxon>
        <taxon>Camelidae</taxon>
        <taxon>Camelus</taxon>
    </lineage>
</organism>
<protein>
    <submittedName>
        <fullName evidence="2">Histone H2A-like</fullName>
    </submittedName>
</protein>